<keyword evidence="2 6" id="KW-0812">Transmembrane</keyword>
<evidence type="ECO:0000313" key="7">
    <source>
        <dbReference type="EMBL" id="MFC6153711.1"/>
    </source>
</evidence>
<sequence length="139" mass="15159">MSHVTPHDPIGADRFGDHRRGHGALSPSEERTWGALAHVVPGVAFVLSAGTLGFVASIVIHLVYKDRGPFVRLHTANSLNVQLTFLVLMVVALPLMLILVGFAIAAFAYALVLWVHCVGALRAWSGEPYRPHFTIPFVR</sequence>
<name>A0ABW1QW96_9ACTN</name>
<keyword evidence="3 6" id="KW-1133">Transmembrane helix</keyword>
<organism evidence="7 8">
    <name type="scientific">Nocardioides yefusunii</name>
    <dbReference type="NCBI Taxonomy" id="2500546"/>
    <lineage>
        <taxon>Bacteria</taxon>
        <taxon>Bacillati</taxon>
        <taxon>Actinomycetota</taxon>
        <taxon>Actinomycetes</taxon>
        <taxon>Propionibacteriales</taxon>
        <taxon>Nocardioidaceae</taxon>
        <taxon>Nocardioides</taxon>
    </lineage>
</organism>
<proteinExistence type="predicted"/>
<evidence type="ECO:0000256" key="1">
    <source>
        <dbReference type="ARBA" id="ARBA00004141"/>
    </source>
</evidence>
<keyword evidence="8" id="KW-1185">Reference proteome</keyword>
<gene>
    <name evidence="7" type="ORF">ACFPWU_08550</name>
</gene>
<feature type="region of interest" description="Disordered" evidence="5">
    <location>
        <begin position="1"/>
        <end position="26"/>
    </location>
</feature>
<reference evidence="8" key="1">
    <citation type="journal article" date="2019" name="Int. J. Syst. Evol. Microbiol.">
        <title>The Global Catalogue of Microorganisms (GCM) 10K type strain sequencing project: providing services to taxonomists for standard genome sequencing and annotation.</title>
        <authorList>
            <consortium name="The Broad Institute Genomics Platform"/>
            <consortium name="The Broad Institute Genome Sequencing Center for Infectious Disease"/>
            <person name="Wu L."/>
            <person name="Ma J."/>
        </authorList>
    </citation>
    <scope>NUCLEOTIDE SEQUENCE [LARGE SCALE GENOMIC DNA]</scope>
    <source>
        <strain evidence="8">DFY28</strain>
    </source>
</reference>
<dbReference type="RefSeq" id="WP_128219999.1">
    <property type="nucleotide sequence ID" value="NZ_CP034929.1"/>
</dbReference>
<keyword evidence="4 6" id="KW-0472">Membrane</keyword>
<evidence type="ECO:0000256" key="6">
    <source>
        <dbReference type="SAM" id="Phobius"/>
    </source>
</evidence>
<dbReference type="Pfam" id="PF09685">
    <property type="entry name" value="MamF_MmsF"/>
    <property type="match status" value="1"/>
</dbReference>
<dbReference type="EMBL" id="JBHSQI010000004">
    <property type="protein sequence ID" value="MFC6153711.1"/>
    <property type="molecule type" value="Genomic_DNA"/>
</dbReference>
<comment type="subcellular location">
    <subcellularLocation>
        <location evidence="1">Membrane</location>
        <topology evidence="1">Multi-pass membrane protein</topology>
    </subcellularLocation>
</comment>
<accession>A0ABW1QW96</accession>
<feature type="transmembrane region" description="Helical" evidence="6">
    <location>
        <begin position="35"/>
        <end position="64"/>
    </location>
</feature>
<feature type="transmembrane region" description="Helical" evidence="6">
    <location>
        <begin position="85"/>
        <end position="115"/>
    </location>
</feature>
<evidence type="ECO:0000256" key="5">
    <source>
        <dbReference type="SAM" id="MobiDB-lite"/>
    </source>
</evidence>
<evidence type="ECO:0000256" key="3">
    <source>
        <dbReference type="ARBA" id="ARBA00022989"/>
    </source>
</evidence>
<comment type="caution">
    <text evidence="7">The sequence shown here is derived from an EMBL/GenBank/DDBJ whole genome shotgun (WGS) entry which is preliminary data.</text>
</comment>
<evidence type="ECO:0000313" key="8">
    <source>
        <dbReference type="Proteomes" id="UP001596098"/>
    </source>
</evidence>
<evidence type="ECO:0000256" key="4">
    <source>
        <dbReference type="ARBA" id="ARBA00023136"/>
    </source>
</evidence>
<protein>
    <submittedName>
        <fullName evidence="7">DUF4870 domain-containing protein</fullName>
    </submittedName>
</protein>
<evidence type="ECO:0000256" key="2">
    <source>
        <dbReference type="ARBA" id="ARBA00022692"/>
    </source>
</evidence>
<dbReference type="InterPro" id="IPR019109">
    <property type="entry name" value="MamF_MmsF"/>
</dbReference>
<dbReference type="Proteomes" id="UP001596098">
    <property type="component" value="Unassembled WGS sequence"/>
</dbReference>